<feature type="signal peptide" evidence="2">
    <location>
        <begin position="1"/>
        <end position="17"/>
    </location>
</feature>
<feature type="compositionally biased region" description="Polar residues" evidence="1">
    <location>
        <begin position="110"/>
        <end position="122"/>
    </location>
</feature>
<keyword evidence="4" id="KW-1185">Reference proteome</keyword>
<evidence type="ECO:0000256" key="2">
    <source>
        <dbReference type="SAM" id="SignalP"/>
    </source>
</evidence>
<proteinExistence type="predicted"/>
<evidence type="ECO:0000313" key="3">
    <source>
        <dbReference type="EMBL" id="KAF6477911.1"/>
    </source>
</evidence>
<organism evidence="3 4">
    <name type="scientific">Molossus molossus</name>
    <name type="common">Pallas' mastiff bat</name>
    <name type="synonym">Vespertilio molossus</name>
    <dbReference type="NCBI Taxonomy" id="27622"/>
    <lineage>
        <taxon>Eukaryota</taxon>
        <taxon>Metazoa</taxon>
        <taxon>Chordata</taxon>
        <taxon>Craniata</taxon>
        <taxon>Vertebrata</taxon>
        <taxon>Euteleostomi</taxon>
        <taxon>Mammalia</taxon>
        <taxon>Eutheria</taxon>
        <taxon>Laurasiatheria</taxon>
        <taxon>Chiroptera</taxon>
        <taxon>Yangochiroptera</taxon>
        <taxon>Molossidae</taxon>
        <taxon>Molossus</taxon>
    </lineage>
</organism>
<protein>
    <recommendedName>
        <fullName evidence="5">Secreted protein</fullName>
    </recommendedName>
</protein>
<name>A0A7J8I0W8_MOLMO</name>
<reference evidence="3 4" key="1">
    <citation type="journal article" date="2020" name="Nature">
        <title>Six reference-quality genomes reveal evolution of bat adaptations.</title>
        <authorList>
            <person name="Jebb D."/>
            <person name="Huang Z."/>
            <person name="Pippel M."/>
            <person name="Hughes G.M."/>
            <person name="Lavrichenko K."/>
            <person name="Devanna P."/>
            <person name="Winkler S."/>
            <person name="Jermiin L.S."/>
            <person name="Skirmuntt E.C."/>
            <person name="Katzourakis A."/>
            <person name="Burkitt-Gray L."/>
            <person name="Ray D.A."/>
            <person name="Sullivan K.A.M."/>
            <person name="Roscito J.G."/>
            <person name="Kirilenko B.M."/>
            <person name="Davalos L.M."/>
            <person name="Corthals A.P."/>
            <person name="Power M.L."/>
            <person name="Jones G."/>
            <person name="Ransome R.D."/>
            <person name="Dechmann D.K.N."/>
            <person name="Locatelli A.G."/>
            <person name="Puechmaille S.J."/>
            <person name="Fedrigo O."/>
            <person name="Jarvis E.D."/>
            <person name="Hiller M."/>
            <person name="Vernes S.C."/>
            <person name="Myers E.W."/>
            <person name="Teeling E.C."/>
        </authorList>
    </citation>
    <scope>NUCLEOTIDE SEQUENCE [LARGE SCALE GENOMIC DNA]</scope>
    <source>
        <strain evidence="3">MMolMol1</strain>
        <tissue evidence="3">Muscle</tissue>
    </source>
</reference>
<comment type="caution">
    <text evidence="3">The sequence shown here is derived from an EMBL/GenBank/DDBJ whole genome shotgun (WGS) entry which is preliminary data.</text>
</comment>
<sequence length="145" mass="15915">MYLGCGLFLALVGRAGSSHLMCPFYVDVSLSLSPSTPHLNKKMGKCLWVRIKKKQQQQNTSFFGFLLLYISKCFSATLGSIPHAACSSWCAEVSCFSSSQTVSSVRSWKAPSTQARPTSSRPSRAFPSKHLQLLTSHVYLSSQST</sequence>
<dbReference type="AlphaFoldDB" id="A0A7J8I0W8"/>
<dbReference type="Proteomes" id="UP000550707">
    <property type="component" value="Unassembled WGS sequence"/>
</dbReference>
<keyword evidence="2" id="KW-0732">Signal</keyword>
<feature type="region of interest" description="Disordered" evidence="1">
    <location>
        <begin position="102"/>
        <end position="125"/>
    </location>
</feature>
<accession>A0A7J8I0W8</accession>
<feature type="chain" id="PRO_5029459605" description="Secreted protein" evidence="2">
    <location>
        <begin position="18"/>
        <end position="145"/>
    </location>
</feature>
<dbReference type="InParanoid" id="A0A7J8I0W8"/>
<evidence type="ECO:0000313" key="4">
    <source>
        <dbReference type="Proteomes" id="UP000550707"/>
    </source>
</evidence>
<dbReference type="EMBL" id="JACASF010000005">
    <property type="protein sequence ID" value="KAF6477911.1"/>
    <property type="molecule type" value="Genomic_DNA"/>
</dbReference>
<evidence type="ECO:0000256" key="1">
    <source>
        <dbReference type="SAM" id="MobiDB-lite"/>
    </source>
</evidence>
<gene>
    <name evidence="3" type="ORF">HJG59_010807</name>
</gene>
<evidence type="ECO:0008006" key="5">
    <source>
        <dbReference type="Google" id="ProtNLM"/>
    </source>
</evidence>